<evidence type="ECO:0000313" key="3">
    <source>
        <dbReference type="Proteomes" id="UP000053257"/>
    </source>
</evidence>
<keyword evidence="3" id="KW-1185">Reference proteome</keyword>
<reference evidence="2 3" key="1">
    <citation type="journal article" date="2014" name="PLoS Genet.">
        <title>Analysis of the Phlebiopsis gigantea genome, transcriptome and secretome provides insight into its pioneer colonization strategies of wood.</title>
        <authorList>
            <person name="Hori C."/>
            <person name="Ishida T."/>
            <person name="Igarashi K."/>
            <person name="Samejima M."/>
            <person name="Suzuki H."/>
            <person name="Master E."/>
            <person name="Ferreira P."/>
            <person name="Ruiz-Duenas F.J."/>
            <person name="Held B."/>
            <person name="Canessa P."/>
            <person name="Larrondo L.F."/>
            <person name="Schmoll M."/>
            <person name="Druzhinina I.S."/>
            <person name="Kubicek C.P."/>
            <person name="Gaskell J.A."/>
            <person name="Kersten P."/>
            <person name="St John F."/>
            <person name="Glasner J."/>
            <person name="Sabat G."/>
            <person name="Splinter BonDurant S."/>
            <person name="Syed K."/>
            <person name="Yadav J."/>
            <person name="Mgbeahuruike A.C."/>
            <person name="Kovalchuk A."/>
            <person name="Asiegbu F.O."/>
            <person name="Lackner G."/>
            <person name="Hoffmeister D."/>
            <person name="Rencoret J."/>
            <person name="Gutierrez A."/>
            <person name="Sun H."/>
            <person name="Lindquist E."/>
            <person name="Barry K."/>
            <person name="Riley R."/>
            <person name="Grigoriev I.V."/>
            <person name="Henrissat B."/>
            <person name="Kues U."/>
            <person name="Berka R.M."/>
            <person name="Martinez A.T."/>
            <person name="Covert S.F."/>
            <person name="Blanchette R.A."/>
            <person name="Cullen D."/>
        </authorList>
    </citation>
    <scope>NUCLEOTIDE SEQUENCE [LARGE SCALE GENOMIC DNA]</scope>
    <source>
        <strain evidence="2 3">11061_1 CR5-6</strain>
    </source>
</reference>
<evidence type="ECO:0000313" key="2">
    <source>
        <dbReference type="EMBL" id="KIP04750.1"/>
    </source>
</evidence>
<name>A0A0C3S7J9_PHLG1</name>
<dbReference type="Pfam" id="PF00646">
    <property type="entry name" value="F-box"/>
    <property type="match status" value="1"/>
</dbReference>
<gene>
    <name evidence="2" type="ORF">PHLGIDRAFT_180985</name>
</gene>
<dbReference type="OrthoDB" id="2322499at2759"/>
<accession>A0A0C3S7J9</accession>
<dbReference type="Proteomes" id="UP000053257">
    <property type="component" value="Unassembled WGS sequence"/>
</dbReference>
<feature type="domain" description="F-box" evidence="1">
    <location>
        <begin position="40"/>
        <end position="89"/>
    </location>
</feature>
<organism evidence="2 3">
    <name type="scientific">Phlebiopsis gigantea (strain 11061_1 CR5-6)</name>
    <name type="common">White-rot fungus</name>
    <name type="synonym">Peniophora gigantea</name>
    <dbReference type="NCBI Taxonomy" id="745531"/>
    <lineage>
        <taxon>Eukaryota</taxon>
        <taxon>Fungi</taxon>
        <taxon>Dikarya</taxon>
        <taxon>Basidiomycota</taxon>
        <taxon>Agaricomycotina</taxon>
        <taxon>Agaricomycetes</taxon>
        <taxon>Polyporales</taxon>
        <taxon>Phanerochaetaceae</taxon>
        <taxon>Phlebiopsis</taxon>
    </lineage>
</organism>
<sequence length="547" mass="63319">MLRSETESEKCGEERQVHKTGAISGVPASRGRGRGKRIWLQSLMDIPVELFDEICRRLQPLDLLHLARTSKTLRKYLMNRRREPLWKYAREGLNDLPGCPPFLSEPAYVNLLFCAHCHHCLTHNVQNIVFEFSTRCCNSCRKTEFVDEFYWPLRQARITRDCLVKIAGAKRWQFFVYKPHIDELVKVIEKLEPKSPEYAAALASRKQLNVQILEFSAACKIWLEARNVSKSSSLELIKRKRLEDIVARLKKQGWSEELKDENSTGFQLLLKADPRVRQAKLLNNRAWNNMQPLLVKAMEEARRERLDKQRREGITYRMTVLDTAVCDFRWILAAKDDGAYSPTLVDFAHLEPFRQLLDPELTPDPGILERATSEELWDQLESSTISWQDKVIEELTVLVTSALDLDYEIKILHSAWVVFRCNLCSKDELEYPEVVAHSCLYEKPSLDPDDVFSYLVATACDNSRRLPWSSKNLALNRRLIEARLAVMAACLLPDPDTITRRFMEESDPRICCLVCSDEMTMRVSDWRTMVSSFTGCPSRRLTSLPFP</sequence>
<dbReference type="SUPFAM" id="SSF81383">
    <property type="entry name" value="F-box domain"/>
    <property type="match status" value="1"/>
</dbReference>
<dbReference type="InterPro" id="IPR001810">
    <property type="entry name" value="F-box_dom"/>
</dbReference>
<evidence type="ECO:0000259" key="1">
    <source>
        <dbReference type="PROSITE" id="PS50181"/>
    </source>
</evidence>
<dbReference type="InterPro" id="IPR036047">
    <property type="entry name" value="F-box-like_dom_sf"/>
</dbReference>
<protein>
    <recommendedName>
        <fullName evidence="1">F-box domain-containing protein</fullName>
    </recommendedName>
</protein>
<dbReference type="HOGENOM" id="CLU_010790_2_3_1"/>
<dbReference type="PROSITE" id="PS50181">
    <property type="entry name" value="FBOX"/>
    <property type="match status" value="1"/>
</dbReference>
<proteinExistence type="predicted"/>
<dbReference type="EMBL" id="KN840563">
    <property type="protein sequence ID" value="KIP04750.1"/>
    <property type="molecule type" value="Genomic_DNA"/>
</dbReference>
<dbReference type="AlphaFoldDB" id="A0A0C3S7J9"/>